<organism evidence="1 2">
    <name type="scientific">Sediminicola luteus</name>
    <dbReference type="NCBI Taxonomy" id="319238"/>
    <lineage>
        <taxon>Bacteria</taxon>
        <taxon>Pseudomonadati</taxon>
        <taxon>Bacteroidota</taxon>
        <taxon>Flavobacteriia</taxon>
        <taxon>Flavobacteriales</taxon>
        <taxon>Flavobacteriaceae</taxon>
        <taxon>Sediminicola</taxon>
    </lineage>
</organism>
<dbReference type="EMBL" id="JBEWYP010000001">
    <property type="protein sequence ID" value="MET7027934.1"/>
    <property type="molecule type" value="Genomic_DNA"/>
</dbReference>
<dbReference type="Proteomes" id="UP001549773">
    <property type="component" value="Unassembled WGS sequence"/>
</dbReference>
<sequence length="279" mass="32478">MILQSNTQEPFINYVQKNATYFKNGIGNRRSKSNVTSFTTKKGMTASLFFLLVFLVSTAQEKKVKEPVTGFIDFNVYYDTREYSVLTYNILANISNRLQFFSMTNYQSAKYSFDLESTYSEHNLRWSLGKNLPLDLTTQYALRDGPDNDDLRFGLRWKVSNTSKLASIFKKMNMGYALNTMIVQFRRKENTKFMTQLEHAYRIGIAPKFFHNRLYLGGFADQNIQYLEGGGIAFDWVSEHQLGFRVVDQLYVVLEYRINDYLSSDNYGLGYGLEYKVVF</sequence>
<comment type="caution">
    <text evidence="1">The sequence shown here is derived from an EMBL/GenBank/DDBJ whole genome shotgun (WGS) entry which is preliminary data.</text>
</comment>
<proteinExistence type="predicted"/>
<dbReference type="RefSeq" id="WP_354616814.1">
    <property type="nucleotide sequence ID" value="NZ_JBEWYP010000001.1"/>
</dbReference>
<evidence type="ECO:0000313" key="1">
    <source>
        <dbReference type="EMBL" id="MET7027934.1"/>
    </source>
</evidence>
<gene>
    <name evidence="1" type="ORF">ABXZ32_00920</name>
</gene>
<evidence type="ECO:0000313" key="2">
    <source>
        <dbReference type="Proteomes" id="UP001549773"/>
    </source>
</evidence>
<evidence type="ECO:0008006" key="3">
    <source>
        <dbReference type="Google" id="ProtNLM"/>
    </source>
</evidence>
<accession>A0ABV2TRP5</accession>
<keyword evidence="2" id="KW-1185">Reference proteome</keyword>
<protein>
    <recommendedName>
        <fullName evidence="3">Outer membrane protein beta-barrel domain-containing protein</fullName>
    </recommendedName>
</protein>
<name>A0ABV2TRP5_9FLAO</name>
<reference evidence="1 2" key="1">
    <citation type="submission" date="2024-07" db="EMBL/GenBank/DDBJ databases">
        <title>The genome sequence of type strain Sediminicola luteus GDMCC 1.2596T.</title>
        <authorList>
            <person name="Liu Y."/>
        </authorList>
    </citation>
    <scope>NUCLEOTIDE SEQUENCE [LARGE SCALE GENOMIC DNA]</scope>
    <source>
        <strain evidence="1 2">GDMCC 1.2596</strain>
    </source>
</reference>